<dbReference type="PANTHER" id="PTHR38340:SF1">
    <property type="entry name" value="S-LAYER PROTEIN"/>
    <property type="match status" value="1"/>
</dbReference>
<dbReference type="PROSITE" id="PS00330">
    <property type="entry name" value="HEMOLYSIN_CALCIUM"/>
    <property type="match status" value="5"/>
</dbReference>
<dbReference type="EMBL" id="BSKJ01000001">
    <property type="protein sequence ID" value="GLO33352.1"/>
    <property type="molecule type" value="Genomic_DNA"/>
</dbReference>
<dbReference type="RefSeq" id="WP_284356237.1">
    <property type="nucleotide sequence ID" value="NZ_BSKF01000012.1"/>
</dbReference>
<dbReference type="InterPro" id="IPR010566">
    <property type="entry name" value="Haemolys_ca-bd"/>
</dbReference>
<proteinExistence type="predicted"/>
<organism evidence="6 7">
    <name type="scientific">Pseudomonas putida</name>
    <name type="common">Arthrobacter siderocapsulatus</name>
    <dbReference type="NCBI Taxonomy" id="303"/>
    <lineage>
        <taxon>Bacteria</taxon>
        <taxon>Pseudomonadati</taxon>
        <taxon>Pseudomonadota</taxon>
        <taxon>Gammaproteobacteria</taxon>
        <taxon>Pseudomonadales</taxon>
        <taxon>Pseudomonadaceae</taxon>
        <taxon>Pseudomonas</taxon>
    </lineage>
</organism>
<evidence type="ECO:0000313" key="6">
    <source>
        <dbReference type="EMBL" id="GLO33352.1"/>
    </source>
</evidence>
<comment type="subcellular location">
    <subcellularLocation>
        <location evidence="1">Secreted</location>
    </subcellularLocation>
</comment>
<keyword evidence="2" id="KW-0964">Secreted</keyword>
<protein>
    <submittedName>
        <fullName evidence="6">Uncharacterized protein</fullName>
    </submittedName>
</protein>
<dbReference type="Gene3D" id="2.150.10.10">
    <property type="entry name" value="Serralysin-like metalloprotease, C-terminal"/>
    <property type="match status" value="4"/>
</dbReference>
<dbReference type="SUPFAM" id="SSF51120">
    <property type="entry name" value="beta-Roll"/>
    <property type="match status" value="3"/>
</dbReference>
<dbReference type="Proteomes" id="UP001161257">
    <property type="component" value="Unassembled WGS sequence"/>
</dbReference>
<evidence type="ECO:0000259" key="4">
    <source>
        <dbReference type="Pfam" id="PF06594"/>
    </source>
</evidence>
<dbReference type="AlphaFoldDB" id="A0AA37R8X0"/>
<accession>A0AA37R8X0</accession>
<dbReference type="InterPro" id="IPR011049">
    <property type="entry name" value="Serralysin-like_metalloprot_C"/>
</dbReference>
<evidence type="ECO:0000313" key="7">
    <source>
        <dbReference type="Proteomes" id="UP001161257"/>
    </source>
</evidence>
<dbReference type="InterPro" id="IPR018511">
    <property type="entry name" value="Hemolysin-typ_Ca-bd_CS"/>
</dbReference>
<dbReference type="InterPro" id="IPR044016">
    <property type="entry name" value="Big_13"/>
</dbReference>
<dbReference type="InterPro" id="IPR001343">
    <property type="entry name" value="Hemolysn_Ca-bd"/>
</dbReference>
<feature type="domain" description="Haemolysin-type calcium binding-related" evidence="4">
    <location>
        <begin position="100"/>
        <end position="138"/>
    </location>
</feature>
<feature type="domain" description="Haemolysin-type calcium binding-related" evidence="4">
    <location>
        <begin position="354"/>
        <end position="394"/>
    </location>
</feature>
<dbReference type="GO" id="GO:0005509">
    <property type="term" value="F:calcium ion binding"/>
    <property type="evidence" value="ECO:0007669"/>
    <property type="project" value="InterPro"/>
</dbReference>
<evidence type="ECO:0000256" key="2">
    <source>
        <dbReference type="ARBA" id="ARBA00022525"/>
    </source>
</evidence>
<dbReference type="Pfam" id="PF00353">
    <property type="entry name" value="HemolysinCabind"/>
    <property type="match status" value="3"/>
</dbReference>
<dbReference type="Pfam" id="PF06594">
    <property type="entry name" value="HCBP_related"/>
    <property type="match status" value="2"/>
</dbReference>
<sequence length="1233" mass="126003">MAIINGNDAANTLTGTTSADTINGLGGNDILQGNAGNDILDGGTGNDRLFGGRGNDVYRYGRGYGNDVIDNSGGAASDVDLIQLTNLTSSQIRLTRVGFDLVLSVLATGETLTVSQCFLDADHALEGIVFADGTRWGVSEALANLYYVPVTPTAGADIINGNPTDDTLLGLGGNDQLYGNYGNDTLDGGSGNDLMVGGQGNDTYMVDAAGDVVVEAAGGGDDLVRASISYTLGNNVEHLTLTGSANLNGTGNGLDNTLIGNTGNNRLDGGAGNDVLFGGEGNDVLMGGAGNDRLDGGTGSDQLAGRQGSDTYVYAQGYGNDLIDNSGGAASDVDTLQLVGLNSNQVRFARVGNDLQMRVLATAETLTVSGFYLRADNEIDRVRFDNGITWNTATLKAAAAQPNAAPTSTNDSQTTPEATALTLGVGDFGSYTDPENNPLVSVMITRLPSAGSLLYLSGSNWVAVVQNQVISKVDLDAGKLQFVPAANANGAGYASISFKVGDGVAYSVAAYTLNIDVTAVPDVPTAVATVTALSNDSGVAGDFITNVEFQTISGSFTGSLNAGERIEVTANGGETWVSAVIDASGHTWSAQGVELSIDYTDFLVRTINAGGEVQAGLGHSYQYDDNADRDFNLRLVLPDVQINGAEKHSVAYSIEGLDADDTATVVFRDLIGHEAVGIAGVADLSGLNDGPIGVLLTATDLAGNIAQRGVIIGGGGAQTTINFDNVAEGTALANQYNGVTFGTGIVISSQPSFPAQSGTHLAFTDTGFIDVNFSSSLGLVARVSMYVSTMVGVTAYAYSGSNVIVASATVPAGSINAQLQLTSFATPISKIYIDGGADLLAIDTLTYAITPAPALVIDSSADRDQPLAVALSDSIVGAAHKTAVPYTITGLDSDAVATITFSDGTHSVLGSNGIADLSGLNDGPISVTVSATDSFGNTATGIGTQLQLDTTNPTAVASVNLLSDDTGLAGDFITNAHHQAVTGTFTDLLNDGEIIQVTADGGNTWINATVLPDPHTWTTLIDLVDGEHALDVRVIDSAGNIRAGVGHTYNLDTNADLGQPALITFLDQYIPGESKGAVSYSLSGLDADATAIVTFRDNAGHVALGQNGVVDLRGFQAGQVGVTLSIEDVAGNTLSRGLSGGGTTTTLNFDTLGDEVPITNQYQSQSVVANGANGVNAIFLGFLSHSGTQVAYSPGGLMSFSLSIPDVRTVSAYLTGPVDVGIFAYDASNNLVG</sequence>
<keyword evidence="3" id="KW-0106">Calcium</keyword>
<dbReference type="InterPro" id="IPR050557">
    <property type="entry name" value="RTX_toxin/Mannuronan_C5-epim"/>
</dbReference>
<reference evidence="6" key="1">
    <citation type="submission" date="2023-01" db="EMBL/GenBank/DDBJ databases">
        <title>Whole-genome sequence of Pseudomonas putida NBRC 14671.</title>
        <authorList>
            <person name="Morohoshi T."/>
            <person name="Someya N."/>
        </authorList>
    </citation>
    <scope>NUCLEOTIDE SEQUENCE</scope>
    <source>
        <strain evidence="6">NBRC 14671</strain>
    </source>
</reference>
<evidence type="ECO:0000256" key="1">
    <source>
        <dbReference type="ARBA" id="ARBA00004613"/>
    </source>
</evidence>
<evidence type="ECO:0000256" key="3">
    <source>
        <dbReference type="ARBA" id="ARBA00022837"/>
    </source>
</evidence>
<dbReference type="Pfam" id="PF19077">
    <property type="entry name" value="Big_13"/>
    <property type="match status" value="1"/>
</dbReference>
<comment type="caution">
    <text evidence="6">The sequence shown here is derived from an EMBL/GenBank/DDBJ whole genome shotgun (WGS) entry which is preliminary data.</text>
</comment>
<feature type="domain" description="Bacterial Ig-like" evidence="5">
    <location>
        <begin position="963"/>
        <end position="1053"/>
    </location>
</feature>
<dbReference type="Gene3D" id="2.60.40.10">
    <property type="entry name" value="Immunoglobulins"/>
    <property type="match status" value="1"/>
</dbReference>
<dbReference type="InterPro" id="IPR013783">
    <property type="entry name" value="Ig-like_fold"/>
</dbReference>
<dbReference type="PANTHER" id="PTHR38340">
    <property type="entry name" value="S-LAYER PROTEIN"/>
    <property type="match status" value="1"/>
</dbReference>
<dbReference type="GO" id="GO:0005576">
    <property type="term" value="C:extracellular region"/>
    <property type="evidence" value="ECO:0007669"/>
    <property type="project" value="UniProtKB-SubCell"/>
</dbReference>
<dbReference type="PRINTS" id="PR00313">
    <property type="entry name" value="CABNDNGRPT"/>
</dbReference>
<evidence type="ECO:0000259" key="5">
    <source>
        <dbReference type="Pfam" id="PF19077"/>
    </source>
</evidence>
<gene>
    <name evidence="6" type="ORF">PPUN14671_01850</name>
</gene>
<name>A0AA37R8X0_PSEPU</name>